<dbReference type="InterPro" id="IPR050817">
    <property type="entry name" value="DjlA_DnaK_co-chaperone"/>
</dbReference>
<dbReference type="PROSITE" id="PS50076">
    <property type="entry name" value="DNAJ_2"/>
    <property type="match status" value="1"/>
</dbReference>
<dbReference type="Gene3D" id="1.10.287.110">
    <property type="entry name" value="DnaJ domain"/>
    <property type="match status" value="1"/>
</dbReference>
<dbReference type="Pfam" id="PF00226">
    <property type="entry name" value="DnaJ"/>
    <property type="match status" value="1"/>
</dbReference>
<keyword evidence="1" id="KW-0472">Membrane</keyword>
<name>A0ABY8PRA6_9BACT</name>
<dbReference type="InterPro" id="IPR001623">
    <property type="entry name" value="DnaJ_domain"/>
</dbReference>
<reference evidence="3 4" key="1">
    <citation type="submission" date="2021-02" db="EMBL/GenBank/DDBJ databases">
        <title>Characterization of Marinitoga sp. nov. str. BP5-C20A.</title>
        <authorList>
            <person name="Erauso G."/>
            <person name="Postec A."/>
        </authorList>
    </citation>
    <scope>NUCLEOTIDE SEQUENCE [LARGE SCALE GENOMIC DNA]</scope>
    <source>
        <strain evidence="3 4">BP5-C20A</strain>
    </source>
</reference>
<dbReference type="RefSeq" id="WP_280999344.1">
    <property type="nucleotide sequence ID" value="NZ_CP069362.1"/>
</dbReference>
<dbReference type="SMART" id="SM00271">
    <property type="entry name" value="DnaJ"/>
    <property type="match status" value="1"/>
</dbReference>
<keyword evidence="1" id="KW-0812">Transmembrane</keyword>
<keyword evidence="1" id="KW-1133">Transmembrane helix</keyword>
<keyword evidence="4" id="KW-1185">Reference proteome</keyword>
<sequence length="146" mass="18117">MEAILTFIGLLVVISFFFRFIGAIFIMLFRYPILLLFVILGIYFLFRNFRFRFYTYKTRENPYRNYGNQSQSNYGSQNYYDLRQKYDYYRSLFNLPENFTKDELKKRFRELTKKYHPDKCPDNKEKCEEQFKKINEAYEFLLKYAK</sequence>
<proteinExistence type="predicted"/>
<organism evidence="3 4">
    <name type="scientific">Marinitoga aeolica</name>
    <dbReference type="NCBI Taxonomy" id="2809031"/>
    <lineage>
        <taxon>Bacteria</taxon>
        <taxon>Thermotogati</taxon>
        <taxon>Thermotogota</taxon>
        <taxon>Thermotogae</taxon>
        <taxon>Petrotogales</taxon>
        <taxon>Petrotogaceae</taxon>
        <taxon>Marinitoga</taxon>
    </lineage>
</organism>
<dbReference type="PANTHER" id="PTHR24074">
    <property type="entry name" value="CO-CHAPERONE PROTEIN DJLA"/>
    <property type="match status" value="1"/>
</dbReference>
<dbReference type="InterPro" id="IPR036869">
    <property type="entry name" value="J_dom_sf"/>
</dbReference>
<evidence type="ECO:0000313" key="3">
    <source>
        <dbReference type="EMBL" id="WGS65141.1"/>
    </source>
</evidence>
<dbReference type="SUPFAM" id="SSF46565">
    <property type="entry name" value="Chaperone J-domain"/>
    <property type="match status" value="1"/>
</dbReference>
<protein>
    <submittedName>
        <fullName evidence="3">J domain-containing protein</fullName>
    </submittedName>
</protein>
<dbReference type="EMBL" id="CP069362">
    <property type="protein sequence ID" value="WGS65141.1"/>
    <property type="molecule type" value="Genomic_DNA"/>
</dbReference>
<evidence type="ECO:0000313" key="4">
    <source>
        <dbReference type="Proteomes" id="UP001232493"/>
    </source>
</evidence>
<feature type="transmembrane region" description="Helical" evidence="1">
    <location>
        <begin position="33"/>
        <end position="49"/>
    </location>
</feature>
<dbReference type="PRINTS" id="PR00625">
    <property type="entry name" value="JDOMAIN"/>
</dbReference>
<evidence type="ECO:0000259" key="2">
    <source>
        <dbReference type="PROSITE" id="PS50076"/>
    </source>
</evidence>
<accession>A0ABY8PRA6</accession>
<dbReference type="CDD" id="cd06257">
    <property type="entry name" value="DnaJ"/>
    <property type="match status" value="1"/>
</dbReference>
<evidence type="ECO:0000256" key="1">
    <source>
        <dbReference type="SAM" id="Phobius"/>
    </source>
</evidence>
<feature type="domain" description="J" evidence="2">
    <location>
        <begin position="88"/>
        <end position="146"/>
    </location>
</feature>
<feature type="transmembrane region" description="Helical" evidence="1">
    <location>
        <begin position="7"/>
        <end position="27"/>
    </location>
</feature>
<dbReference type="Proteomes" id="UP001232493">
    <property type="component" value="Chromosome"/>
</dbReference>
<gene>
    <name evidence="3" type="ORF">JRV97_00880</name>
</gene>